<dbReference type="InterPro" id="IPR004358">
    <property type="entry name" value="Sig_transdc_His_kin-like_C"/>
</dbReference>
<evidence type="ECO:0000259" key="7">
    <source>
        <dbReference type="PROSITE" id="PS50109"/>
    </source>
</evidence>
<feature type="domain" description="Histidine kinase" evidence="7">
    <location>
        <begin position="271"/>
        <end position="403"/>
    </location>
</feature>
<dbReference type="InterPro" id="IPR051315">
    <property type="entry name" value="Bact_Chemotaxis_CheA"/>
</dbReference>
<dbReference type="FunFam" id="3.30.565.10:FF:000016">
    <property type="entry name" value="Chemotaxis protein CheA, putative"/>
    <property type="match status" value="1"/>
</dbReference>
<keyword evidence="10" id="KW-1185">Reference proteome</keyword>
<keyword evidence="5 9" id="KW-0418">Kinase</keyword>
<sequence length="430" mass="47729">MLRRFDDKAADWLELGLDDVFDGFLPIDVTIDQLPSQIVVNKQNLSIQYSPIEKDDELAGLAVVVTNITAEVERQKLEAESREMMTMIERISIDRSGFLEFFQEAEAIIESLRNESRDDMVLLKRRVHTLKGNAAIFGMSRLADACHIIEDHIADTGQSPDSPAWTKLFSCWATARGNLRRLVSDESNELRLSDKRYNNLLLGLLNGESHDAIAMRVAVWPLEPTQQRLKRISEQAKRLASQLGKGDINVSIQDNGLRTESNNWSGFWGALVHVVRNSVDHGLESMEDRNLAGKSTAGHLTLKTICTDDRYVVSIADDGKGIDWDRIREVAEERGIQVKSNEDLVDVLFADGVSTAAEVTDTSGRGVGMGALKEACESLDGSIQVISRRGEGTEFRFSFPIEKMAPETHELLASYGISNCLESLTSGCEA</sequence>
<keyword evidence="4" id="KW-0808">Transferase</keyword>
<dbReference type="InterPro" id="IPR008207">
    <property type="entry name" value="Sig_transdc_His_kin_Hpt_dom"/>
</dbReference>
<dbReference type="CDD" id="cd00088">
    <property type="entry name" value="HPT"/>
    <property type="match status" value="1"/>
</dbReference>
<dbReference type="PRINTS" id="PR00344">
    <property type="entry name" value="BCTRLSENSOR"/>
</dbReference>
<evidence type="ECO:0000256" key="1">
    <source>
        <dbReference type="ARBA" id="ARBA00000085"/>
    </source>
</evidence>
<feature type="domain" description="HPt" evidence="8">
    <location>
        <begin position="87"/>
        <end position="186"/>
    </location>
</feature>
<dbReference type="PROSITE" id="PS50894">
    <property type="entry name" value="HPT"/>
    <property type="match status" value="1"/>
</dbReference>
<accession>M2A3G6</accession>
<dbReference type="Pfam" id="PF02518">
    <property type="entry name" value="HATPase_c"/>
    <property type="match status" value="1"/>
</dbReference>
<comment type="catalytic activity">
    <reaction evidence="1">
        <text>ATP + protein L-histidine = ADP + protein N-phospho-L-histidine.</text>
        <dbReference type="EC" id="2.7.13.3"/>
    </reaction>
</comment>
<dbReference type="Gene3D" id="1.20.120.160">
    <property type="entry name" value="HPT domain"/>
    <property type="match status" value="1"/>
</dbReference>
<comment type="caution">
    <text evidence="9">The sequence shown here is derived from an EMBL/GenBank/DDBJ whole genome shotgun (WGS) entry which is preliminary data.</text>
</comment>
<name>M2A3G6_9BACT</name>
<evidence type="ECO:0000256" key="3">
    <source>
        <dbReference type="ARBA" id="ARBA00022553"/>
    </source>
</evidence>
<evidence type="ECO:0000256" key="2">
    <source>
        <dbReference type="ARBA" id="ARBA00012438"/>
    </source>
</evidence>
<dbReference type="InterPro" id="IPR005467">
    <property type="entry name" value="His_kinase_dom"/>
</dbReference>
<dbReference type="EC" id="2.7.13.3" evidence="2"/>
<evidence type="ECO:0000256" key="4">
    <source>
        <dbReference type="ARBA" id="ARBA00022679"/>
    </source>
</evidence>
<evidence type="ECO:0000256" key="6">
    <source>
        <dbReference type="PROSITE-ProRule" id="PRU00110"/>
    </source>
</evidence>
<protein>
    <recommendedName>
        <fullName evidence="2">histidine kinase</fullName>
        <ecNumber evidence="2">2.7.13.3</ecNumber>
    </recommendedName>
</protein>
<dbReference type="Gene3D" id="3.30.565.10">
    <property type="entry name" value="Histidine kinase-like ATPase, C-terminal domain"/>
    <property type="match status" value="1"/>
</dbReference>
<dbReference type="AlphaFoldDB" id="M2A3G6"/>
<dbReference type="SUPFAM" id="SSF47226">
    <property type="entry name" value="Histidine-containing phosphotransfer domain, HPT domain"/>
    <property type="match status" value="1"/>
</dbReference>
<dbReference type="SUPFAM" id="SSF55874">
    <property type="entry name" value="ATPase domain of HSP90 chaperone/DNA topoisomerase II/histidine kinase"/>
    <property type="match status" value="1"/>
</dbReference>
<dbReference type="InterPro" id="IPR036890">
    <property type="entry name" value="HATPase_C_sf"/>
</dbReference>
<reference evidence="9" key="2">
    <citation type="journal article" date="2013" name="Mar. Genomics">
        <title>Expression of sulfatases in Rhodopirellula baltica and the diversity of sulfatases in the genus Rhodopirellula.</title>
        <authorList>
            <person name="Wegner C.E."/>
            <person name="Richter-Heitmann T."/>
            <person name="Klindworth A."/>
            <person name="Klockow C."/>
            <person name="Richter M."/>
            <person name="Achstetter T."/>
            <person name="Glockner F.O."/>
            <person name="Harder J."/>
        </authorList>
    </citation>
    <scope>NUCLEOTIDE SEQUENCE [LARGE SCALE GENOMIC DNA]</scope>
    <source>
        <strain evidence="9">6C</strain>
    </source>
</reference>
<proteinExistence type="predicted"/>
<feature type="modified residue" description="Phosphohistidine" evidence="6">
    <location>
        <position position="128"/>
    </location>
</feature>
<dbReference type="SMART" id="SM00387">
    <property type="entry name" value="HATPase_c"/>
    <property type="match status" value="1"/>
</dbReference>
<dbReference type="Pfam" id="PF01627">
    <property type="entry name" value="Hpt"/>
    <property type="match status" value="1"/>
</dbReference>
<dbReference type="GO" id="GO:0000155">
    <property type="term" value="F:phosphorelay sensor kinase activity"/>
    <property type="evidence" value="ECO:0007669"/>
    <property type="project" value="UniProtKB-ARBA"/>
</dbReference>
<organism evidence="9 10">
    <name type="scientific">Rhodopirellula europaea 6C</name>
    <dbReference type="NCBI Taxonomy" id="1263867"/>
    <lineage>
        <taxon>Bacteria</taxon>
        <taxon>Pseudomonadati</taxon>
        <taxon>Planctomycetota</taxon>
        <taxon>Planctomycetia</taxon>
        <taxon>Pirellulales</taxon>
        <taxon>Pirellulaceae</taxon>
        <taxon>Rhodopirellula</taxon>
    </lineage>
</organism>
<dbReference type="PROSITE" id="PS50109">
    <property type="entry name" value="HIS_KIN"/>
    <property type="match status" value="1"/>
</dbReference>
<dbReference type="Proteomes" id="UP000011529">
    <property type="component" value="Unassembled WGS sequence"/>
</dbReference>
<evidence type="ECO:0000313" key="10">
    <source>
        <dbReference type="Proteomes" id="UP000011529"/>
    </source>
</evidence>
<dbReference type="EMBL" id="ANMO01000256">
    <property type="protein sequence ID" value="EMB13606.1"/>
    <property type="molecule type" value="Genomic_DNA"/>
</dbReference>
<dbReference type="PANTHER" id="PTHR43395">
    <property type="entry name" value="SENSOR HISTIDINE KINASE CHEA"/>
    <property type="match status" value="1"/>
</dbReference>
<reference evidence="9" key="1">
    <citation type="submission" date="2012-11" db="EMBL/GenBank/DDBJ databases">
        <title>Permanent draft genomes of Rhodopirellula europaea strain SH398 and 6C.</title>
        <authorList>
            <person name="Richter M."/>
            <person name="Richter-Heitmann T."/>
            <person name="Frank C."/>
            <person name="Harder J."/>
            <person name="Glockner F.O."/>
        </authorList>
    </citation>
    <scope>NUCLEOTIDE SEQUENCE</scope>
    <source>
        <strain evidence="9">6C</strain>
    </source>
</reference>
<evidence type="ECO:0000313" key="9">
    <source>
        <dbReference type="EMBL" id="EMB13606.1"/>
    </source>
</evidence>
<dbReference type="InterPro" id="IPR036641">
    <property type="entry name" value="HPT_dom_sf"/>
</dbReference>
<dbReference type="PATRIC" id="fig|1263867.3.peg.6104"/>
<evidence type="ECO:0000259" key="8">
    <source>
        <dbReference type="PROSITE" id="PS50894"/>
    </source>
</evidence>
<dbReference type="PANTHER" id="PTHR43395:SF10">
    <property type="entry name" value="CHEMOTAXIS PROTEIN CHEA"/>
    <property type="match status" value="1"/>
</dbReference>
<evidence type="ECO:0000256" key="5">
    <source>
        <dbReference type="ARBA" id="ARBA00022777"/>
    </source>
</evidence>
<gene>
    <name evidence="9" type="ORF">RE6C_05696</name>
</gene>
<keyword evidence="3 6" id="KW-0597">Phosphoprotein</keyword>
<dbReference type="InterPro" id="IPR003594">
    <property type="entry name" value="HATPase_dom"/>
</dbReference>